<protein>
    <submittedName>
        <fullName evidence="1">Putative T4-like protein proximal tail fiber</fullName>
    </submittedName>
</protein>
<evidence type="ECO:0000313" key="2">
    <source>
        <dbReference type="Proteomes" id="UP000034934"/>
    </source>
</evidence>
<dbReference type="Proteomes" id="UP000034934">
    <property type="component" value="Unassembled WGS sequence"/>
</dbReference>
<proteinExistence type="predicted"/>
<dbReference type="InterPro" id="IPR011049">
    <property type="entry name" value="Serralysin-like_metalloprot_C"/>
</dbReference>
<dbReference type="AlphaFoldDB" id="A0A0F9YFG4"/>
<comment type="caution">
    <text evidence="1">The sequence shown here is derived from an EMBL/GenBank/DDBJ whole genome shotgun (WGS) entry which is preliminary data.</text>
</comment>
<reference evidence="1 2" key="1">
    <citation type="journal article" date="2015" name="Nature">
        <title>rRNA introns, odd ribosomes, and small enigmatic genomes across a large radiation of phyla.</title>
        <authorList>
            <person name="Brown C.T."/>
            <person name="Hug L.A."/>
            <person name="Thomas B.C."/>
            <person name="Sharon I."/>
            <person name="Castelle C.J."/>
            <person name="Singh A."/>
            <person name="Wilkins M.J."/>
            <person name="Williams K.H."/>
            <person name="Banfield J.F."/>
        </authorList>
    </citation>
    <scope>NUCLEOTIDE SEQUENCE [LARGE SCALE GENOMIC DNA]</scope>
</reference>
<gene>
    <name evidence="1" type="ORF">UR19_C0004G0001</name>
</gene>
<sequence length="849" mass="87763">MINSLLMKKLLFLGFFNLFFSVSTVFAGNPIAYFSLDSNILDPGAYSTPWGGCGPMDSNCYTVKKASSPSILQNKNDQNNNQSVLTLNSNNNSSIIQNIKSSLNSNTSISNSALLSALRNLFTVGLPDDLLSKLQGPVGPVGPKGDSGLNISGGYTPIPVNYAPMGTIPSSSNFSGGTVLSSTFLSAKEFTSGTVNITDIATIATLNISKDSNITGNLSVGGTTTLGDASDDTTTINSGSWTFANDTNFALTGGINGLSFDTDTLSIDSTNHRIGIGTTSPTQKLDVSGNININTNGTSILFSSYKGADSDGDNIFIGGGGLSSVGVVGETYKGAKNTALGASSLYSNTTGYDNTAIGYQSLYNNTTGTYNVAVGNQALYSNTVGYDNIAIGYKALYSNVSGHSGVAIGFESQLNVDPATRAWTNYNTSIGFQSLRGSTTAAENIGDNNTAIGYQSLYSNSSGHRNTAIGSQSLLNNTTGTDNSAIGNSALYSNTTGSSNSAIGNSALYSNTTGSNNTALGHYAGRYLTDGLTGRVTGNNGLYIGYATKASADGTDNEIVIGASAIGAGSNSVTLGNDSITKTLLKGNVGIGTTSPPALLSVGSGTHETATFSVTGENSGTIANFRDEDGENIFKTSGSVAAGNLSVLFGDMDYAGNGNYGTSTPSTKLEVFSATTPQFKISYDASNNSTLDTDASGYFTLNPSGGITNIGSSTGIDDNELRIYGYTTDNKYLSLTHTGSDALIEVSSGTGWLRLGNESTDLTGGVMLFGNSTSGENREFRVYGYNTATSLSNYGGLKYDDTYDALVVKTDTGHIQIGDAGSTTLTTPTNDDLFISGRMQTLGESYLMG</sequence>
<dbReference type="EMBL" id="LBOG01000004">
    <property type="protein sequence ID" value="KKP30093.1"/>
    <property type="molecule type" value="Genomic_DNA"/>
</dbReference>
<feature type="non-terminal residue" evidence="1">
    <location>
        <position position="849"/>
    </location>
</feature>
<evidence type="ECO:0000313" key="1">
    <source>
        <dbReference type="EMBL" id="KKP30093.1"/>
    </source>
</evidence>
<organism evidence="1 2">
    <name type="scientific">Candidatus Nomurabacteria bacterium GW2011_GWF1_31_48</name>
    <dbReference type="NCBI Taxonomy" id="1618767"/>
    <lineage>
        <taxon>Bacteria</taxon>
        <taxon>Candidatus Nomuraibacteriota</taxon>
    </lineage>
</organism>
<name>A0A0F9YFG4_9BACT</name>
<dbReference type="Gene3D" id="2.150.10.10">
    <property type="entry name" value="Serralysin-like metalloprotease, C-terminal"/>
    <property type="match status" value="1"/>
</dbReference>
<accession>A0A0F9YFG4</accession>